<accession>A0ABR2WV53</accession>
<protein>
    <submittedName>
        <fullName evidence="2">Uncharacterized protein</fullName>
    </submittedName>
</protein>
<evidence type="ECO:0000256" key="1">
    <source>
        <dbReference type="SAM" id="MobiDB-lite"/>
    </source>
</evidence>
<sequence>MRPEHGPPRNSRPPRGRGGRGQYRPRTDAPRGRGQFRPRTEGFRGRPEYRPHDPPPTGPAADFRPMNRPPPTAPAADFRPDARPPPDHSSVPTGPGANNWSFDHGNGRPPLGRGSAPINTNALAMFQPKPDTNVAQNGRLPFGPPTLSQDSQIKSHRDILRRHNEEYQLAQGIKVELSQAQAAFPSTFVGRMSKNNNTVIPVLPRLKNPDSTS</sequence>
<dbReference type="EMBL" id="JASJQH010000285">
    <property type="protein sequence ID" value="KAK9765311.1"/>
    <property type="molecule type" value="Genomic_DNA"/>
</dbReference>
<dbReference type="Proteomes" id="UP001479436">
    <property type="component" value="Unassembled WGS sequence"/>
</dbReference>
<proteinExistence type="predicted"/>
<feature type="compositionally biased region" description="Basic and acidic residues" evidence="1">
    <location>
        <begin position="38"/>
        <end position="53"/>
    </location>
</feature>
<feature type="compositionally biased region" description="Polar residues" evidence="1">
    <location>
        <begin position="90"/>
        <end position="101"/>
    </location>
</feature>
<comment type="caution">
    <text evidence="2">The sequence shown here is derived from an EMBL/GenBank/DDBJ whole genome shotgun (WGS) entry which is preliminary data.</text>
</comment>
<name>A0ABR2WV53_9FUNG</name>
<evidence type="ECO:0000313" key="2">
    <source>
        <dbReference type="EMBL" id="KAK9765311.1"/>
    </source>
</evidence>
<feature type="region of interest" description="Disordered" evidence="1">
    <location>
        <begin position="1"/>
        <end position="159"/>
    </location>
</feature>
<evidence type="ECO:0000313" key="3">
    <source>
        <dbReference type="Proteomes" id="UP001479436"/>
    </source>
</evidence>
<organism evidence="2 3">
    <name type="scientific">Basidiobolus ranarum</name>
    <dbReference type="NCBI Taxonomy" id="34480"/>
    <lineage>
        <taxon>Eukaryota</taxon>
        <taxon>Fungi</taxon>
        <taxon>Fungi incertae sedis</taxon>
        <taxon>Zoopagomycota</taxon>
        <taxon>Entomophthoromycotina</taxon>
        <taxon>Basidiobolomycetes</taxon>
        <taxon>Basidiobolales</taxon>
        <taxon>Basidiobolaceae</taxon>
        <taxon>Basidiobolus</taxon>
    </lineage>
</organism>
<keyword evidence="3" id="KW-1185">Reference proteome</keyword>
<reference evidence="2 3" key="1">
    <citation type="submission" date="2023-04" db="EMBL/GenBank/DDBJ databases">
        <title>Genome of Basidiobolus ranarum AG-B5.</title>
        <authorList>
            <person name="Stajich J.E."/>
            <person name="Carter-House D."/>
            <person name="Gryganskyi A."/>
        </authorList>
    </citation>
    <scope>NUCLEOTIDE SEQUENCE [LARGE SCALE GENOMIC DNA]</scope>
    <source>
        <strain evidence="2 3">AG-B5</strain>
    </source>
</reference>
<gene>
    <name evidence="2" type="ORF">K7432_006446</name>
</gene>